<name>A0A5J4WT10_9EUKA</name>
<dbReference type="AlphaFoldDB" id="A0A5J4WT10"/>
<dbReference type="Proteomes" id="UP000324800">
    <property type="component" value="Unassembled WGS sequence"/>
</dbReference>
<proteinExistence type="predicted"/>
<gene>
    <name evidence="2" type="ORF">EZS28_006197</name>
</gene>
<dbReference type="EMBL" id="SNRW01000993">
    <property type="protein sequence ID" value="KAA6398277.1"/>
    <property type="molecule type" value="Genomic_DNA"/>
</dbReference>
<feature type="compositionally biased region" description="Basic and acidic residues" evidence="1">
    <location>
        <begin position="346"/>
        <end position="357"/>
    </location>
</feature>
<sequence length="456" mass="53410">MGTHARAQSPIVFDELMTLRNGRTYQGDHTSQDYQTSVMEWMDSLTYTPKYTNQYPKQQKTQSRSQHNKSQNQKQKAKTKNNQQIKQSESQLMEQTTMKTVTNLSSQLNPTISQTETMISERMTAGRSYRPLSTEKRIPRSISQKHPPTLHLTMQTDQMDSEETVVGRSYRQQPTQMDTKTIRQSITLAMKTITNKQMIIESEDNNKTIKDLATKFNTNRIVQIINQRKQDHPTQPIPNKNQEIQTLLNPKVNLLQSPHLQKQVKQKEKLQYLNRRPNKLMNTKLEAKQVNQSPYRISPQGVPKLEPTPTLLTTSHYSRSREKRQMQPQLLKTSPQNAPKATRPVQDPRNRNKDLTPKTRQKQSAIPRPTSQISWTEEERDQERRDGRDLENREIDKENREILDKNGRINNEIFGLMGNNQHERLYPIRIYPPVERQLKYQQPITLIKDNEIQGNR</sequence>
<evidence type="ECO:0000313" key="3">
    <source>
        <dbReference type="Proteomes" id="UP000324800"/>
    </source>
</evidence>
<feature type="compositionally biased region" description="Basic and acidic residues" evidence="1">
    <location>
        <begin position="381"/>
        <end position="392"/>
    </location>
</feature>
<feature type="compositionally biased region" description="Low complexity" evidence="1">
    <location>
        <begin position="62"/>
        <end position="87"/>
    </location>
</feature>
<feature type="region of interest" description="Disordered" evidence="1">
    <location>
        <begin position="55"/>
        <end position="87"/>
    </location>
</feature>
<evidence type="ECO:0000256" key="1">
    <source>
        <dbReference type="SAM" id="MobiDB-lite"/>
    </source>
</evidence>
<comment type="caution">
    <text evidence="2">The sequence shown here is derived from an EMBL/GenBank/DDBJ whole genome shotgun (WGS) entry which is preliminary data.</text>
</comment>
<feature type="compositionally biased region" description="Polar residues" evidence="1">
    <location>
        <begin position="326"/>
        <end position="339"/>
    </location>
</feature>
<reference evidence="2 3" key="1">
    <citation type="submission" date="2019-03" db="EMBL/GenBank/DDBJ databases">
        <title>Single cell metagenomics reveals metabolic interactions within the superorganism composed of flagellate Streblomastix strix and complex community of Bacteroidetes bacteria on its surface.</title>
        <authorList>
            <person name="Treitli S.C."/>
            <person name="Kolisko M."/>
            <person name="Husnik F."/>
            <person name="Keeling P."/>
            <person name="Hampl V."/>
        </authorList>
    </citation>
    <scope>NUCLEOTIDE SEQUENCE [LARGE SCALE GENOMIC DNA]</scope>
    <source>
        <strain evidence="2">ST1C</strain>
    </source>
</reference>
<evidence type="ECO:0000313" key="2">
    <source>
        <dbReference type="EMBL" id="KAA6398277.1"/>
    </source>
</evidence>
<feature type="region of interest" description="Disordered" evidence="1">
    <location>
        <begin position="262"/>
        <end position="392"/>
    </location>
</feature>
<accession>A0A5J4WT10</accession>
<organism evidence="2 3">
    <name type="scientific">Streblomastix strix</name>
    <dbReference type="NCBI Taxonomy" id="222440"/>
    <lineage>
        <taxon>Eukaryota</taxon>
        <taxon>Metamonada</taxon>
        <taxon>Preaxostyla</taxon>
        <taxon>Oxymonadida</taxon>
        <taxon>Streblomastigidae</taxon>
        <taxon>Streblomastix</taxon>
    </lineage>
</organism>
<protein>
    <submittedName>
        <fullName evidence="2">Uncharacterized protein</fullName>
    </submittedName>
</protein>